<organism evidence="5 6">
    <name type="scientific">Ferviditalea candida</name>
    <dbReference type="NCBI Taxonomy" id="3108399"/>
    <lineage>
        <taxon>Bacteria</taxon>
        <taxon>Bacillati</taxon>
        <taxon>Bacillota</taxon>
        <taxon>Bacilli</taxon>
        <taxon>Bacillales</taxon>
        <taxon>Paenibacillaceae</taxon>
        <taxon>Ferviditalea</taxon>
    </lineage>
</organism>
<dbReference type="SMART" id="SM00271">
    <property type="entry name" value="DnaJ"/>
    <property type="match status" value="1"/>
</dbReference>
<dbReference type="PANTHER" id="PTHR43096">
    <property type="entry name" value="DNAJ HOMOLOG 1, MITOCHONDRIAL-RELATED"/>
    <property type="match status" value="1"/>
</dbReference>
<dbReference type="SUPFAM" id="SSF46565">
    <property type="entry name" value="Chaperone J-domain"/>
    <property type="match status" value="1"/>
</dbReference>
<evidence type="ECO:0000313" key="5">
    <source>
        <dbReference type="EMBL" id="MEB3101869.1"/>
    </source>
</evidence>
<keyword evidence="2" id="KW-0346">Stress response</keyword>
<evidence type="ECO:0000256" key="2">
    <source>
        <dbReference type="ARBA" id="ARBA00023016"/>
    </source>
</evidence>
<dbReference type="InterPro" id="IPR036869">
    <property type="entry name" value="J_dom_sf"/>
</dbReference>
<comment type="caution">
    <text evidence="5">The sequence shown here is derived from an EMBL/GenBank/DDBJ whole genome shotgun (WGS) entry which is preliminary data.</text>
</comment>
<reference evidence="5" key="1">
    <citation type="submission" date="2023-12" db="EMBL/GenBank/DDBJ databases">
        <title>Fervidustalea candida gen. nov., sp. nov., a novel member of the family Paenibacillaceae isolated from a geothermal area.</title>
        <authorList>
            <person name="Li W.-J."/>
            <person name="Jiao J.-Y."/>
            <person name="Chen Y."/>
        </authorList>
    </citation>
    <scope>NUCLEOTIDE SEQUENCE</scope>
    <source>
        <strain evidence="5">SYSU GA230002</strain>
    </source>
</reference>
<dbReference type="InterPro" id="IPR018253">
    <property type="entry name" value="DnaJ_domain_CS"/>
</dbReference>
<dbReference type="Pfam" id="PF01556">
    <property type="entry name" value="DnaJ_C"/>
    <property type="match status" value="1"/>
</dbReference>
<evidence type="ECO:0000313" key="6">
    <source>
        <dbReference type="Proteomes" id="UP001310386"/>
    </source>
</evidence>
<feature type="domain" description="J" evidence="4">
    <location>
        <begin position="5"/>
        <end position="69"/>
    </location>
</feature>
<dbReference type="CDD" id="cd06257">
    <property type="entry name" value="DnaJ"/>
    <property type="match status" value="1"/>
</dbReference>
<dbReference type="PROSITE" id="PS00636">
    <property type="entry name" value="DNAJ_1"/>
    <property type="match status" value="1"/>
</dbReference>
<keyword evidence="6" id="KW-1185">Reference proteome</keyword>
<name>A0ABU5ZH89_9BACL</name>
<dbReference type="EMBL" id="JAYJLD010000011">
    <property type="protein sequence ID" value="MEB3101869.1"/>
    <property type="molecule type" value="Genomic_DNA"/>
</dbReference>
<dbReference type="Pfam" id="PF00226">
    <property type="entry name" value="DnaJ"/>
    <property type="match status" value="1"/>
</dbReference>
<accession>A0ABU5ZH89</accession>
<protein>
    <submittedName>
        <fullName evidence="5">DnaJ C-terminal domain-containing protein</fullName>
    </submittedName>
</protein>
<dbReference type="Gene3D" id="1.10.287.110">
    <property type="entry name" value="DnaJ domain"/>
    <property type="match status" value="1"/>
</dbReference>
<dbReference type="InterPro" id="IPR008971">
    <property type="entry name" value="HSP40/DnaJ_pept-bd"/>
</dbReference>
<dbReference type="PRINTS" id="PR00625">
    <property type="entry name" value="JDOMAIN"/>
</dbReference>
<keyword evidence="1" id="KW-0235">DNA replication</keyword>
<dbReference type="Gene3D" id="2.60.260.20">
    <property type="entry name" value="Urease metallochaperone UreE, N-terminal domain"/>
    <property type="match status" value="2"/>
</dbReference>
<gene>
    <name evidence="5" type="ORF">VF724_09350</name>
</gene>
<dbReference type="CDD" id="cd10747">
    <property type="entry name" value="DnaJ_C"/>
    <property type="match status" value="1"/>
</dbReference>
<dbReference type="PANTHER" id="PTHR43096:SF52">
    <property type="entry name" value="DNAJ HOMOLOG 1, MITOCHONDRIAL-RELATED"/>
    <property type="match status" value="1"/>
</dbReference>
<keyword evidence="3" id="KW-0143">Chaperone</keyword>
<dbReference type="SUPFAM" id="SSF49493">
    <property type="entry name" value="HSP40/DnaJ peptide-binding domain"/>
    <property type="match status" value="2"/>
</dbReference>
<sequence length="306" mass="34083">MNYKDYYQILGVSKTAAKDEIRKAYKKLAKAYHPDVNKAPDAEKKFKEVQEAYEVLGDEEKRAEYDRLGADWERYQYAGAAGGPGSGYSGQYYTSEDINGFSDFFNRFFGGYGGGGGAKFAGDTISYEDLFPEDVDEEARLLISLEQAVQGGTVTVRLNGKELKLKLPKGVYEGQKIRLKGQSSLKNRQGKNGDLYITLSIKPHEHYRVDGADLIMTLQVAPWHVVFGTQAQIETPDGTTMRLKVPVGIRPGKRLRIPGKGLKRSGGQQGDLFVEIETIVPPAETAEQQELYRKLADQSHFQPSVK</sequence>
<evidence type="ECO:0000256" key="1">
    <source>
        <dbReference type="ARBA" id="ARBA00022705"/>
    </source>
</evidence>
<dbReference type="Proteomes" id="UP001310386">
    <property type="component" value="Unassembled WGS sequence"/>
</dbReference>
<dbReference type="InterPro" id="IPR002939">
    <property type="entry name" value="DnaJ_C"/>
</dbReference>
<dbReference type="RefSeq" id="WP_371753990.1">
    <property type="nucleotide sequence ID" value="NZ_JAYJLD010000011.1"/>
</dbReference>
<proteinExistence type="predicted"/>
<evidence type="ECO:0000256" key="3">
    <source>
        <dbReference type="ARBA" id="ARBA00023186"/>
    </source>
</evidence>
<dbReference type="InterPro" id="IPR001623">
    <property type="entry name" value="DnaJ_domain"/>
</dbReference>
<dbReference type="PROSITE" id="PS50076">
    <property type="entry name" value="DNAJ_2"/>
    <property type="match status" value="1"/>
</dbReference>
<evidence type="ECO:0000259" key="4">
    <source>
        <dbReference type="PROSITE" id="PS50076"/>
    </source>
</evidence>